<dbReference type="InterPro" id="IPR004254">
    <property type="entry name" value="AdipoR/HlyIII-related"/>
</dbReference>
<evidence type="ECO:0000256" key="7">
    <source>
        <dbReference type="SAM" id="MobiDB-lite"/>
    </source>
</evidence>
<organism evidence="9 10">
    <name type="scientific">Cutaneotrichosporon cavernicola</name>
    <dbReference type="NCBI Taxonomy" id="279322"/>
    <lineage>
        <taxon>Eukaryota</taxon>
        <taxon>Fungi</taxon>
        <taxon>Dikarya</taxon>
        <taxon>Basidiomycota</taxon>
        <taxon>Agaricomycotina</taxon>
        <taxon>Tremellomycetes</taxon>
        <taxon>Trichosporonales</taxon>
        <taxon>Trichosporonaceae</taxon>
        <taxon>Cutaneotrichosporon</taxon>
    </lineage>
</organism>
<dbReference type="PANTHER" id="PTHR20855">
    <property type="entry name" value="ADIPOR/PROGESTIN RECEPTOR-RELATED"/>
    <property type="match status" value="1"/>
</dbReference>
<feature type="transmembrane region" description="Helical" evidence="8">
    <location>
        <begin position="163"/>
        <end position="182"/>
    </location>
</feature>
<dbReference type="EMBL" id="AP028214">
    <property type="protein sequence ID" value="BEI90091.1"/>
    <property type="molecule type" value="Genomic_DNA"/>
</dbReference>
<dbReference type="GeneID" id="85493962"/>
<proteinExistence type="inferred from homology"/>
<accession>A0AA48IF06</accession>
<evidence type="ECO:0000256" key="5">
    <source>
        <dbReference type="ARBA" id="ARBA00023136"/>
    </source>
</evidence>
<dbReference type="PANTHER" id="PTHR20855:SF52">
    <property type="entry name" value="ADIPONECTIN RECEPTOR PROTEIN"/>
    <property type="match status" value="1"/>
</dbReference>
<dbReference type="GO" id="GO:0038023">
    <property type="term" value="F:signaling receptor activity"/>
    <property type="evidence" value="ECO:0007669"/>
    <property type="project" value="TreeGrafter"/>
</dbReference>
<dbReference type="KEGG" id="ccac:CcaHIS019_0301610"/>
<dbReference type="GO" id="GO:0046872">
    <property type="term" value="F:metal ion binding"/>
    <property type="evidence" value="ECO:0007669"/>
    <property type="project" value="UniProtKB-KW"/>
</dbReference>
<feature type="binding site" evidence="6">
    <location>
        <position position="289"/>
    </location>
    <ligand>
        <name>Zn(2+)</name>
        <dbReference type="ChEBI" id="CHEBI:29105"/>
    </ligand>
</feature>
<feature type="transmembrane region" description="Helical" evidence="8">
    <location>
        <begin position="290"/>
        <end position="310"/>
    </location>
</feature>
<feature type="compositionally biased region" description="Polar residues" evidence="7">
    <location>
        <begin position="9"/>
        <end position="25"/>
    </location>
</feature>
<dbReference type="RefSeq" id="XP_060455357.1">
    <property type="nucleotide sequence ID" value="XM_060598577.1"/>
</dbReference>
<dbReference type="AlphaFoldDB" id="A0AA48IF06"/>
<evidence type="ECO:0000256" key="3">
    <source>
        <dbReference type="ARBA" id="ARBA00022692"/>
    </source>
</evidence>
<evidence type="ECO:0008006" key="11">
    <source>
        <dbReference type="Google" id="ProtNLM"/>
    </source>
</evidence>
<evidence type="ECO:0000256" key="2">
    <source>
        <dbReference type="ARBA" id="ARBA00007018"/>
    </source>
</evidence>
<evidence type="ECO:0000256" key="6">
    <source>
        <dbReference type="PIRSR" id="PIRSR604254-1"/>
    </source>
</evidence>
<dbReference type="GO" id="GO:0016020">
    <property type="term" value="C:membrane"/>
    <property type="evidence" value="ECO:0007669"/>
    <property type="project" value="UniProtKB-SubCell"/>
</dbReference>
<evidence type="ECO:0000256" key="4">
    <source>
        <dbReference type="ARBA" id="ARBA00022989"/>
    </source>
</evidence>
<keyword evidence="6" id="KW-0862">Zinc</keyword>
<evidence type="ECO:0000256" key="1">
    <source>
        <dbReference type="ARBA" id="ARBA00004141"/>
    </source>
</evidence>
<keyword evidence="5 8" id="KW-0472">Membrane</keyword>
<feature type="binding site" evidence="6">
    <location>
        <position position="293"/>
    </location>
    <ligand>
        <name>Zn(2+)</name>
        <dbReference type="ChEBI" id="CHEBI:29105"/>
    </ligand>
</feature>
<evidence type="ECO:0000313" key="9">
    <source>
        <dbReference type="EMBL" id="BEI90091.1"/>
    </source>
</evidence>
<gene>
    <name evidence="9" type="ORF">CcaverHIS019_0301610</name>
</gene>
<feature type="transmembrane region" description="Helical" evidence="8">
    <location>
        <begin position="125"/>
        <end position="143"/>
    </location>
</feature>
<feature type="region of interest" description="Disordered" evidence="7">
    <location>
        <begin position="1"/>
        <end position="30"/>
    </location>
</feature>
<keyword evidence="10" id="KW-1185">Reference proteome</keyword>
<keyword evidence="3 8" id="KW-0812">Transmembrane</keyword>
<dbReference type="Proteomes" id="UP001233271">
    <property type="component" value="Chromosome 3"/>
</dbReference>
<sequence>MPETKPLLSGSNSNGTHSAKTNKTGKTGWKPRLLSFEESRRLVPWATDNEYITGGYRPHLVNISSCLYSAIGYVHNETVNIHTHSLGAAFWALMLPLHILPSHFPTLGTFPSAALLPPSTLIDKACMACYFVCAVTCLGLSSWFHTVSCCTHEVCDLAHCGDYVGIVVLIVGSILPGMYYGFHGQPLLQGLYMAGIAAAGATSAYIVLSPHHRNHRWDRTLTFIALGLSAVLPVGHVVLARGLTYAREMMGFSYIAAGGASYIFGAVLYAARIPESLWPGKFNYFGSSHQIFHCFVLLGSWFQFAALRWMHVGRALADA</sequence>
<dbReference type="Pfam" id="PF03006">
    <property type="entry name" value="HlyIII"/>
    <property type="match status" value="1"/>
</dbReference>
<reference evidence="9" key="1">
    <citation type="journal article" date="2023" name="BMC Genomics">
        <title>Chromosome-level genome assemblies of Cutaneotrichosporon spp. (Trichosporonales, Basidiomycota) reveal imbalanced evolution between nucleotide sequences and chromosome synteny.</title>
        <authorList>
            <person name="Kobayashi Y."/>
            <person name="Kayamori A."/>
            <person name="Aoki K."/>
            <person name="Shiwa Y."/>
            <person name="Matsutani M."/>
            <person name="Fujita N."/>
            <person name="Sugita T."/>
            <person name="Iwasaki W."/>
            <person name="Tanaka N."/>
            <person name="Takashima M."/>
        </authorList>
    </citation>
    <scope>NUCLEOTIDE SEQUENCE</scope>
    <source>
        <strain evidence="9">HIS019</strain>
    </source>
</reference>
<feature type="binding site" evidence="6">
    <location>
        <position position="145"/>
    </location>
    <ligand>
        <name>Zn(2+)</name>
        <dbReference type="ChEBI" id="CHEBI:29105"/>
    </ligand>
</feature>
<keyword evidence="6" id="KW-0479">Metal-binding</keyword>
<protein>
    <recommendedName>
        <fullName evidence="11">HlyIII-domain-containing protein</fullName>
    </recommendedName>
</protein>
<feature type="transmembrane region" description="Helical" evidence="8">
    <location>
        <begin position="251"/>
        <end position="270"/>
    </location>
</feature>
<feature type="transmembrane region" description="Helical" evidence="8">
    <location>
        <begin position="220"/>
        <end position="239"/>
    </location>
</feature>
<dbReference type="GO" id="GO:0006882">
    <property type="term" value="P:intracellular zinc ion homeostasis"/>
    <property type="evidence" value="ECO:0007669"/>
    <property type="project" value="TreeGrafter"/>
</dbReference>
<comment type="similarity">
    <text evidence="2">Belongs to the ADIPOR family.</text>
</comment>
<evidence type="ECO:0000313" key="10">
    <source>
        <dbReference type="Proteomes" id="UP001233271"/>
    </source>
</evidence>
<keyword evidence="4 8" id="KW-1133">Transmembrane helix</keyword>
<evidence type="ECO:0000256" key="8">
    <source>
        <dbReference type="SAM" id="Phobius"/>
    </source>
</evidence>
<name>A0AA48IF06_9TREE</name>
<feature type="transmembrane region" description="Helical" evidence="8">
    <location>
        <begin position="189"/>
        <end position="208"/>
    </location>
</feature>
<comment type="subcellular location">
    <subcellularLocation>
        <location evidence="1">Membrane</location>
        <topology evidence="1">Multi-pass membrane protein</topology>
    </subcellularLocation>
</comment>